<keyword evidence="7" id="KW-1185">Reference proteome</keyword>
<dbReference type="OrthoDB" id="2690153at2759"/>
<evidence type="ECO:0000256" key="1">
    <source>
        <dbReference type="ARBA" id="ARBA00001974"/>
    </source>
</evidence>
<keyword evidence="2" id="KW-0285">Flavoprotein</keyword>
<dbReference type="STRING" id="1314781.A0A166NK49"/>
<evidence type="ECO:0000313" key="6">
    <source>
        <dbReference type="EMBL" id="KZV79251.1"/>
    </source>
</evidence>
<dbReference type="Proteomes" id="UP000077266">
    <property type="component" value="Unassembled WGS sequence"/>
</dbReference>
<organism evidence="6 7">
    <name type="scientific">Exidia glandulosa HHB12029</name>
    <dbReference type="NCBI Taxonomy" id="1314781"/>
    <lineage>
        <taxon>Eukaryota</taxon>
        <taxon>Fungi</taxon>
        <taxon>Dikarya</taxon>
        <taxon>Basidiomycota</taxon>
        <taxon>Agaricomycotina</taxon>
        <taxon>Agaricomycetes</taxon>
        <taxon>Auriculariales</taxon>
        <taxon>Exidiaceae</taxon>
        <taxon>Exidia</taxon>
    </lineage>
</organism>
<dbReference type="EMBL" id="KV426650">
    <property type="protein sequence ID" value="KZV79251.1"/>
    <property type="molecule type" value="Genomic_DNA"/>
</dbReference>
<sequence length="418" mass="44433">MTTRRSQEQLPRDTDVLVVGAGPAGLATAISLATHGVRVVIVDALAEGLKGARAAIVHAHTLEELDSLHCAAPLVAAGIPSSNIVMYDERGRPLVTVAFNELKDDTRFPIGLLISQTDVERILADRLAALGVRVFRSKRVTQMRDVLRGLCISFETGEQVTAAYIVAADGSRSTIRELSGIRFLDPHTQIESVAQPTAPSLALADVVLASPLPASVPRDRAIGRFSPHGFIMLIPLRNHFASAPEDENLFRIVANARAPPREPDVKYMQALLDERVKGARALRVLGGSQHLALKRGDGWVLLAGDSAHAHSPAGGQGMNLGLCDGVLLGKAIATHLNSDPEQAGGDAVFERWAANRRAVAAMVINVAERATDLAKVSGSWSAAVRGMVLKMAEKVPGVGRAIAWRISGLAWKMGDGGF</sequence>
<dbReference type="Gene3D" id="3.50.50.60">
    <property type="entry name" value="FAD/NAD(P)-binding domain"/>
    <property type="match status" value="2"/>
</dbReference>
<proteinExistence type="predicted"/>
<dbReference type="PANTHER" id="PTHR43004">
    <property type="entry name" value="TRK SYSTEM POTASSIUM UPTAKE PROTEIN"/>
    <property type="match status" value="1"/>
</dbReference>
<keyword evidence="4" id="KW-0560">Oxidoreductase</keyword>
<evidence type="ECO:0000313" key="7">
    <source>
        <dbReference type="Proteomes" id="UP000077266"/>
    </source>
</evidence>
<name>A0A166NK49_EXIGL</name>
<dbReference type="GO" id="GO:0016709">
    <property type="term" value="F:oxidoreductase activity, acting on paired donors, with incorporation or reduction of molecular oxygen, NAD(P)H as one donor, and incorporation of one atom of oxygen"/>
    <property type="evidence" value="ECO:0007669"/>
    <property type="project" value="UniProtKB-ARBA"/>
</dbReference>
<dbReference type="GO" id="GO:0071949">
    <property type="term" value="F:FAD binding"/>
    <property type="evidence" value="ECO:0007669"/>
    <property type="project" value="InterPro"/>
</dbReference>
<gene>
    <name evidence="6" type="ORF">EXIGLDRAFT_632335</name>
</gene>
<dbReference type="PRINTS" id="PR00420">
    <property type="entry name" value="RNGMNOXGNASE"/>
</dbReference>
<dbReference type="InParanoid" id="A0A166NK49"/>
<accession>A0A166NK49</accession>
<dbReference type="AlphaFoldDB" id="A0A166NK49"/>
<evidence type="ECO:0000259" key="5">
    <source>
        <dbReference type="Pfam" id="PF01494"/>
    </source>
</evidence>
<evidence type="ECO:0000256" key="4">
    <source>
        <dbReference type="ARBA" id="ARBA00023002"/>
    </source>
</evidence>
<comment type="cofactor">
    <cofactor evidence="1">
        <name>FAD</name>
        <dbReference type="ChEBI" id="CHEBI:57692"/>
    </cofactor>
</comment>
<evidence type="ECO:0000256" key="3">
    <source>
        <dbReference type="ARBA" id="ARBA00022827"/>
    </source>
</evidence>
<dbReference type="InterPro" id="IPR002938">
    <property type="entry name" value="FAD-bd"/>
</dbReference>
<keyword evidence="3" id="KW-0274">FAD</keyword>
<evidence type="ECO:0000256" key="2">
    <source>
        <dbReference type="ARBA" id="ARBA00022630"/>
    </source>
</evidence>
<dbReference type="Pfam" id="PF01494">
    <property type="entry name" value="FAD_binding_3"/>
    <property type="match status" value="1"/>
</dbReference>
<feature type="domain" description="FAD-binding" evidence="5">
    <location>
        <begin position="13"/>
        <end position="364"/>
    </location>
</feature>
<dbReference type="SUPFAM" id="SSF51905">
    <property type="entry name" value="FAD/NAD(P)-binding domain"/>
    <property type="match status" value="1"/>
</dbReference>
<dbReference type="InterPro" id="IPR050641">
    <property type="entry name" value="RIFMO-like"/>
</dbReference>
<reference evidence="6 7" key="1">
    <citation type="journal article" date="2016" name="Mol. Biol. Evol.">
        <title>Comparative Genomics of Early-Diverging Mushroom-Forming Fungi Provides Insights into the Origins of Lignocellulose Decay Capabilities.</title>
        <authorList>
            <person name="Nagy L.G."/>
            <person name="Riley R."/>
            <person name="Tritt A."/>
            <person name="Adam C."/>
            <person name="Daum C."/>
            <person name="Floudas D."/>
            <person name="Sun H."/>
            <person name="Yadav J.S."/>
            <person name="Pangilinan J."/>
            <person name="Larsson K.H."/>
            <person name="Matsuura K."/>
            <person name="Barry K."/>
            <person name="Labutti K."/>
            <person name="Kuo R."/>
            <person name="Ohm R.A."/>
            <person name="Bhattacharya S.S."/>
            <person name="Shirouzu T."/>
            <person name="Yoshinaga Y."/>
            <person name="Martin F.M."/>
            <person name="Grigoriev I.V."/>
            <person name="Hibbett D.S."/>
        </authorList>
    </citation>
    <scope>NUCLEOTIDE SEQUENCE [LARGE SCALE GENOMIC DNA]</scope>
    <source>
        <strain evidence="6 7">HHB12029</strain>
    </source>
</reference>
<protein>
    <submittedName>
        <fullName evidence="6">FAD/NAD(P)-binding domain-containing protein</fullName>
    </submittedName>
</protein>
<dbReference type="PANTHER" id="PTHR43004:SF19">
    <property type="entry name" value="BINDING MONOOXYGENASE, PUTATIVE (JCVI)-RELATED"/>
    <property type="match status" value="1"/>
</dbReference>
<dbReference type="InterPro" id="IPR036188">
    <property type="entry name" value="FAD/NAD-bd_sf"/>
</dbReference>